<evidence type="ECO:0000259" key="6">
    <source>
        <dbReference type="Pfam" id="PF04542"/>
    </source>
</evidence>
<protein>
    <submittedName>
        <fullName evidence="8">RNA polymerase subunit sigma</fullName>
    </submittedName>
</protein>
<evidence type="ECO:0000256" key="3">
    <source>
        <dbReference type="ARBA" id="ARBA00023082"/>
    </source>
</evidence>
<keyword evidence="5" id="KW-0804">Transcription</keyword>
<dbReference type="PANTHER" id="PTHR43133:SF8">
    <property type="entry name" value="RNA POLYMERASE SIGMA FACTOR HI_1459-RELATED"/>
    <property type="match status" value="1"/>
</dbReference>
<name>A0A0N0UII8_9BACL</name>
<dbReference type="InterPro" id="IPR039425">
    <property type="entry name" value="RNA_pol_sigma-70-like"/>
</dbReference>
<dbReference type="AlphaFoldDB" id="A0A0N0UII8"/>
<evidence type="ECO:0000259" key="7">
    <source>
        <dbReference type="Pfam" id="PF08281"/>
    </source>
</evidence>
<evidence type="ECO:0000313" key="9">
    <source>
        <dbReference type="Proteomes" id="UP000037688"/>
    </source>
</evidence>
<keyword evidence="2" id="KW-0805">Transcription regulation</keyword>
<evidence type="ECO:0000256" key="1">
    <source>
        <dbReference type="ARBA" id="ARBA00010641"/>
    </source>
</evidence>
<dbReference type="GO" id="GO:0006352">
    <property type="term" value="P:DNA-templated transcription initiation"/>
    <property type="evidence" value="ECO:0007669"/>
    <property type="project" value="InterPro"/>
</dbReference>
<feature type="domain" description="RNA polymerase sigma-70 region 2" evidence="6">
    <location>
        <begin position="23"/>
        <end position="89"/>
    </location>
</feature>
<proteinExistence type="inferred from homology"/>
<dbReference type="Pfam" id="PF04542">
    <property type="entry name" value="Sigma70_r2"/>
    <property type="match status" value="1"/>
</dbReference>
<dbReference type="GO" id="GO:0016987">
    <property type="term" value="F:sigma factor activity"/>
    <property type="evidence" value="ECO:0007669"/>
    <property type="project" value="UniProtKB-KW"/>
</dbReference>
<dbReference type="PATRIC" id="fig|1705561.3.peg.216"/>
<evidence type="ECO:0000256" key="4">
    <source>
        <dbReference type="ARBA" id="ARBA00023125"/>
    </source>
</evidence>
<reference evidence="8 9" key="1">
    <citation type="submission" date="2015-08" db="EMBL/GenBank/DDBJ databases">
        <title>Draft genome sequence of cellulolytic and xylanolytic Paenibacillus sp. A59, isolated from a decaying forest soil from Patagonia, Argentina.</title>
        <authorList>
            <person name="Ghio S."/>
            <person name="Caceres A.M."/>
            <person name="Talia P."/>
            <person name="Grasso D."/>
            <person name="Campos E."/>
        </authorList>
    </citation>
    <scope>NUCLEOTIDE SEQUENCE [LARGE SCALE GENOMIC DNA]</scope>
    <source>
        <strain evidence="8 9">A59</strain>
    </source>
</reference>
<keyword evidence="4" id="KW-0238">DNA-binding</keyword>
<evidence type="ECO:0000256" key="5">
    <source>
        <dbReference type="ARBA" id="ARBA00023163"/>
    </source>
</evidence>
<dbReference type="Proteomes" id="UP000037688">
    <property type="component" value="Unassembled WGS sequence"/>
</dbReference>
<dbReference type="Gene3D" id="1.10.1740.10">
    <property type="match status" value="1"/>
</dbReference>
<feature type="domain" description="RNA polymerase sigma factor 70 region 4 type 2" evidence="7">
    <location>
        <begin position="120"/>
        <end position="171"/>
    </location>
</feature>
<comment type="similarity">
    <text evidence="1">Belongs to the sigma-70 factor family. ECF subfamily.</text>
</comment>
<accession>A0A0N0UII8</accession>
<gene>
    <name evidence="8" type="ORF">AMS66_03615</name>
</gene>
<dbReference type="Gene3D" id="1.10.10.10">
    <property type="entry name" value="Winged helix-like DNA-binding domain superfamily/Winged helix DNA-binding domain"/>
    <property type="match status" value="1"/>
</dbReference>
<dbReference type="GO" id="GO:0003677">
    <property type="term" value="F:DNA binding"/>
    <property type="evidence" value="ECO:0007669"/>
    <property type="project" value="UniProtKB-KW"/>
</dbReference>
<dbReference type="NCBIfam" id="TIGR02937">
    <property type="entry name" value="sigma70-ECF"/>
    <property type="match status" value="1"/>
</dbReference>
<keyword evidence="3" id="KW-0731">Sigma factor</keyword>
<dbReference type="PANTHER" id="PTHR43133">
    <property type="entry name" value="RNA POLYMERASE ECF-TYPE SIGMA FACTO"/>
    <property type="match status" value="1"/>
</dbReference>
<dbReference type="EMBL" id="LITU01000033">
    <property type="protein sequence ID" value="KOY17834.1"/>
    <property type="molecule type" value="Genomic_DNA"/>
</dbReference>
<dbReference type="InterPro" id="IPR036388">
    <property type="entry name" value="WH-like_DNA-bd_sf"/>
</dbReference>
<dbReference type="InterPro" id="IPR013249">
    <property type="entry name" value="RNA_pol_sigma70_r4_t2"/>
</dbReference>
<dbReference type="Pfam" id="PF08281">
    <property type="entry name" value="Sigma70_r4_2"/>
    <property type="match status" value="1"/>
</dbReference>
<comment type="caution">
    <text evidence="8">The sequence shown here is derived from an EMBL/GenBank/DDBJ whole genome shotgun (WGS) entry which is preliminary data.</text>
</comment>
<dbReference type="InterPro" id="IPR007627">
    <property type="entry name" value="RNA_pol_sigma70_r2"/>
</dbReference>
<dbReference type="SUPFAM" id="SSF88946">
    <property type="entry name" value="Sigma2 domain of RNA polymerase sigma factors"/>
    <property type="match status" value="1"/>
</dbReference>
<dbReference type="InterPro" id="IPR013324">
    <property type="entry name" value="RNA_pol_sigma_r3/r4-like"/>
</dbReference>
<keyword evidence="9" id="KW-1185">Reference proteome</keyword>
<dbReference type="RefSeq" id="WP_053779488.1">
    <property type="nucleotide sequence ID" value="NZ_LITU01000033.1"/>
</dbReference>
<dbReference type="OrthoDB" id="2732687at2"/>
<dbReference type="InterPro" id="IPR013325">
    <property type="entry name" value="RNA_pol_sigma_r2"/>
</dbReference>
<organism evidence="8 9">
    <name type="scientific">Paenibacillus xylanivorans</name>
    <dbReference type="NCBI Taxonomy" id="1705561"/>
    <lineage>
        <taxon>Bacteria</taxon>
        <taxon>Bacillati</taxon>
        <taxon>Bacillota</taxon>
        <taxon>Bacilli</taxon>
        <taxon>Bacillales</taxon>
        <taxon>Paenibacillaceae</taxon>
        <taxon>Paenibacillus</taxon>
    </lineage>
</organism>
<dbReference type="InterPro" id="IPR014284">
    <property type="entry name" value="RNA_pol_sigma-70_dom"/>
</dbReference>
<evidence type="ECO:0000256" key="2">
    <source>
        <dbReference type="ARBA" id="ARBA00023015"/>
    </source>
</evidence>
<evidence type="ECO:0000313" key="8">
    <source>
        <dbReference type="EMBL" id="KOY17834.1"/>
    </source>
</evidence>
<sequence>MDEETEYRIKRVQAGEIQDYVYIVQKYQTQIFMYCWRLISNKQEAEDAVQDVLVKAYEKINLYKSEVNFSSWLYKMAYHHCINIIRRKKVQQKWKFRLMAQDQPSNSPAEMLERQLFNEPLSRALGKLNVVERNLLVLRVFEEKSFAEIGEILNKSPDAVKKKFARTKIKLKKWMSPKEEELCPNYNVLLKTKI</sequence>
<dbReference type="SUPFAM" id="SSF88659">
    <property type="entry name" value="Sigma3 and sigma4 domains of RNA polymerase sigma factors"/>
    <property type="match status" value="1"/>
</dbReference>